<dbReference type="Gene3D" id="3.40.720.10">
    <property type="entry name" value="Alkaline Phosphatase, subunit A"/>
    <property type="match status" value="1"/>
</dbReference>
<evidence type="ECO:0000313" key="7">
    <source>
        <dbReference type="EMBL" id="MFD2277487.1"/>
    </source>
</evidence>
<evidence type="ECO:0000313" key="8">
    <source>
        <dbReference type="Proteomes" id="UP001597297"/>
    </source>
</evidence>
<evidence type="ECO:0000256" key="4">
    <source>
        <dbReference type="ARBA" id="ARBA00022837"/>
    </source>
</evidence>
<keyword evidence="8" id="KW-1185">Reference proteome</keyword>
<feature type="signal peptide" evidence="5">
    <location>
        <begin position="1"/>
        <end position="20"/>
    </location>
</feature>
<dbReference type="InterPro" id="IPR000917">
    <property type="entry name" value="Sulfatase_N"/>
</dbReference>
<keyword evidence="3" id="KW-0378">Hydrolase</keyword>
<dbReference type="EMBL" id="JBHUJC010000042">
    <property type="protein sequence ID" value="MFD2277487.1"/>
    <property type="molecule type" value="Genomic_DNA"/>
</dbReference>
<dbReference type="RefSeq" id="WP_377093429.1">
    <property type="nucleotide sequence ID" value="NZ_JBHSJM010000001.1"/>
</dbReference>
<dbReference type="InterPro" id="IPR017850">
    <property type="entry name" value="Alkaline_phosphatase_core_sf"/>
</dbReference>
<dbReference type="Proteomes" id="UP001597297">
    <property type="component" value="Unassembled WGS sequence"/>
</dbReference>
<comment type="similarity">
    <text evidence="1">Belongs to the sulfatase family.</text>
</comment>
<keyword evidence="5" id="KW-0732">Signal</keyword>
<proteinExistence type="inferred from homology"/>
<gene>
    <name evidence="7" type="ORF">ACFSQZ_13485</name>
</gene>
<dbReference type="PANTHER" id="PTHR42693">
    <property type="entry name" value="ARYLSULFATASE FAMILY MEMBER"/>
    <property type="match status" value="1"/>
</dbReference>
<dbReference type="InterPro" id="IPR024607">
    <property type="entry name" value="Sulfatase_CS"/>
</dbReference>
<reference evidence="8" key="1">
    <citation type="journal article" date="2019" name="Int. J. Syst. Evol. Microbiol.">
        <title>The Global Catalogue of Microorganisms (GCM) 10K type strain sequencing project: providing services to taxonomists for standard genome sequencing and annotation.</title>
        <authorList>
            <consortium name="The Broad Institute Genomics Platform"/>
            <consortium name="The Broad Institute Genome Sequencing Center for Infectious Disease"/>
            <person name="Wu L."/>
            <person name="Ma J."/>
        </authorList>
    </citation>
    <scope>NUCLEOTIDE SEQUENCE [LARGE SCALE GENOMIC DNA]</scope>
    <source>
        <strain evidence="8">JCM 16545</strain>
    </source>
</reference>
<evidence type="ECO:0000256" key="1">
    <source>
        <dbReference type="ARBA" id="ARBA00008779"/>
    </source>
</evidence>
<dbReference type="SUPFAM" id="SSF53649">
    <property type="entry name" value="Alkaline phosphatase-like"/>
    <property type="match status" value="1"/>
</dbReference>
<name>A0ABW5E559_9BACT</name>
<dbReference type="InterPro" id="IPR050738">
    <property type="entry name" value="Sulfatase"/>
</dbReference>
<accession>A0ABW5E559</accession>
<keyword evidence="4" id="KW-0106">Calcium</keyword>
<feature type="domain" description="Sulfatase N-terminal" evidence="6">
    <location>
        <begin position="24"/>
        <end position="331"/>
    </location>
</feature>
<organism evidence="7 8">
    <name type="scientific">Rubritalea spongiae</name>
    <dbReference type="NCBI Taxonomy" id="430797"/>
    <lineage>
        <taxon>Bacteria</taxon>
        <taxon>Pseudomonadati</taxon>
        <taxon>Verrucomicrobiota</taxon>
        <taxon>Verrucomicrobiia</taxon>
        <taxon>Verrucomicrobiales</taxon>
        <taxon>Rubritaleaceae</taxon>
        <taxon>Rubritalea</taxon>
    </lineage>
</organism>
<evidence type="ECO:0000259" key="6">
    <source>
        <dbReference type="Pfam" id="PF00884"/>
    </source>
</evidence>
<keyword evidence="2" id="KW-0479">Metal-binding</keyword>
<feature type="chain" id="PRO_5047227175" evidence="5">
    <location>
        <begin position="21"/>
        <end position="591"/>
    </location>
</feature>
<evidence type="ECO:0000256" key="5">
    <source>
        <dbReference type="SAM" id="SignalP"/>
    </source>
</evidence>
<dbReference type="Gene3D" id="3.30.1120.10">
    <property type="match status" value="1"/>
</dbReference>
<dbReference type="CDD" id="cd16146">
    <property type="entry name" value="ARS_like"/>
    <property type="match status" value="1"/>
</dbReference>
<comment type="caution">
    <text evidence="7">The sequence shown here is derived from an EMBL/GenBank/DDBJ whole genome shotgun (WGS) entry which is preliminary data.</text>
</comment>
<dbReference type="Pfam" id="PF00884">
    <property type="entry name" value="Sulfatase"/>
    <property type="match status" value="1"/>
</dbReference>
<sequence length="591" mass="66497">MKKTILNLFFGLLSATVATAAEKPNIVLVMTDDQGYGDLACHGNPYVKTPNIDQLSSESVNLQDFHVFPTCSPTRAALMTGHWANRTGVWHTINGRSLLRKNEVTLASMLNKAGYETGIFGKWHLGDSYPFRPEDKGFSYTFYHGAGGVGQTPDAWNNDYFTGHYRHNGKLTKVDGFCTDVFFDESHKFIKQCVEEKKPFFAYIASNAPHLPLLAPQEYLDQYKDQPDDLAAFYGMITNIDDNVGETRKFLKELGIYENTIFIYMTDNGSAHGSEAYNAGMQGKKDSPYDGGHRVPFMLHYPAKGMTSKREIKTLTHVVDLAPTLLELCGVEKDSSVEFDGVSITSLLEGKTDGWKNRYVITDSQRVVDPIKWRKSSVMIQDWRLVNGEELYNIVEDPAQQNNLAKKHPEKLELLRSYYDEWWNELEPTYAETAEFILGSDKAKVVTLNGHDWIQKNLPPWNQSHIRGLKKFVTKDFEGFWAVEVETPGKYNLACFRWDPQAKAPITSSLPAQPDRPGVGKPYCAYPGQALDIKEVVIEVDGKEIGRKPVTTKDVSVSLEAELAKGKQKISAYFILADGKQVGVPYCTFTK</sequence>
<evidence type="ECO:0000256" key="2">
    <source>
        <dbReference type="ARBA" id="ARBA00022723"/>
    </source>
</evidence>
<protein>
    <submittedName>
        <fullName evidence="7">Arylsulfatase</fullName>
    </submittedName>
</protein>
<dbReference type="PANTHER" id="PTHR42693:SF53">
    <property type="entry name" value="ENDO-4-O-SULFATASE"/>
    <property type="match status" value="1"/>
</dbReference>
<dbReference type="PROSITE" id="PS00523">
    <property type="entry name" value="SULFATASE_1"/>
    <property type="match status" value="1"/>
</dbReference>
<evidence type="ECO:0000256" key="3">
    <source>
        <dbReference type="ARBA" id="ARBA00022801"/>
    </source>
</evidence>